<evidence type="ECO:0000256" key="1">
    <source>
        <dbReference type="HAMAP-Rule" id="MF_00117"/>
    </source>
</evidence>
<proteinExistence type="inferred from homology"/>
<dbReference type="PIRSF" id="PIRSF005261">
    <property type="entry name" value="Heat_shock_Hsp33"/>
    <property type="match status" value="1"/>
</dbReference>
<dbReference type="InterPro" id="IPR016153">
    <property type="entry name" value="Heat_shock_Hsp33_N"/>
</dbReference>
<dbReference type="Gene3D" id="3.55.30.10">
    <property type="entry name" value="Hsp33 domain"/>
    <property type="match status" value="1"/>
</dbReference>
<dbReference type="Gene3D" id="3.90.1280.10">
    <property type="entry name" value="HSP33 redox switch-like"/>
    <property type="match status" value="1"/>
</dbReference>
<comment type="function">
    <text evidence="1">Redox regulated molecular chaperone. Protects both thermally unfolding and oxidatively damaged proteins from irreversible aggregation. Plays an important role in the bacterial defense system toward oxidative stress.</text>
</comment>
<dbReference type="Pfam" id="PF01430">
    <property type="entry name" value="HSP33"/>
    <property type="match status" value="1"/>
</dbReference>
<dbReference type="RefSeq" id="WP_057747098.1">
    <property type="nucleotide sequence ID" value="NZ_BJLU01000010.1"/>
</dbReference>
<evidence type="ECO:0000313" key="3">
    <source>
        <dbReference type="Proteomes" id="UP000051992"/>
    </source>
</evidence>
<comment type="PTM">
    <text evidence="1">Under oxidizing conditions two disulfide bonds are formed involving the reactive cysteines. Under reducing conditions zinc is bound to the reactive cysteines and the protein is inactive.</text>
</comment>
<sequence length="296" mass="31734">MTDELVRAITKNNAFRAIAVDATDMVQKITENQKASNLGKTILGRALIGGLLLSNALLKDDDRLVLTIDGNGPAGKIVVETSAEGQVRGYVSNPEVTLPLNEDGSENVGAAVGVDGYLTVTKDMGEDMEPFTGKVQLATGEIGDDLTYYMAKSEQIPSAVAVSVEVDSDGNVISAGGFIVSALPDATDADLDTLEEKLQHYPSIASILETNHVPMELLDQLFGAKDLEQVDATPVTSYPETSKARYAQMLETLPVADLQEMLDQDHGVKITDRFTGKEIDFNAEELQALISEAEDK</sequence>
<keyword evidence="1" id="KW-0676">Redox-active center</keyword>
<dbReference type="PATRIC" id="fig|1629.5.peg.1470"/>
<keyword evidence="1" id="KW-0143">Chaperone</keyword>
<dbReference type="SUPFAM" id="SSF64397">
    <property type="entry name" value="Hsp33 domain"/>
    <property type="match status" value="1"/>
</dbReference>
<dbReference type="InterPro" id="IPR016154">
    <property type="entry name" value="Heat_shock_Hsp33_C"/>
</dbReference>
<keyword evidence="2" id="KW-0346">Stress response</keyword>
<keyword evidence="1" id="KW-0963">Cytoplasm</keyword>
<comment type="caution">
    <text evidence="2">The sequence shown here is derived from an EMBL/GenBank/DDBJ whole genome shotgun (WGS) entry which is preliminary data.</text>
</comment>
<dbReference type="GO" id="GO:0044183">
    <property type="term" value="F:protein folding chaperone"/>
    <property type="evidence" value="ECO:0007669"/>
    <property type="project" value="TreeGrafter"/>
</dbReference>
<dbReference type="SUPFAM" id="SSF118352">
    <property type="entry name" value="HSP33 redox switch-like"/>
    <property type="match status" value="1"/>
</dbReference>
<dbReference type="PANTHER" id="PTHR30111">
    <property type="entry name" value="33 KDA CHAPERONIN"/>
    <property type="match status" value="1"/>
</dbReference>
<comment type="caution">
    <text evidence="1">Lacks conserved residue(s) required for the propagation of feature annotation.</text>
</comment>
<dbReference type="AlphaFoldDB" id="A0A0R2GY97"/>
<comment type="similarity">
    <text evidence="1">Belongs to the HSP33 family.</text>
</comment>
<organism evidence="2 3">
    <name type="scientific">Weissella viridescens</name>
    <name type="common">Lactobacillus viridescens</name>
    <dbReference type="NCBI Taxonomy" id="1629"/>
    <lineage>
        <taxon>Bacteria</taxon>
        <taxon>Bacillati</taxon>
        <taxon>Bacillota</taxon>
        <taxon>Bacilli</taxon>
        <taxon>Lactobacillales</taxon>
        <taxon>Lactobacillaceae</taxon>
        <taxon>Weissella</taxon>
    </lineage>
</organism>
<reference evidence="2 3" key="1">
    <citation type="journal article" date="2015" name="Genome Announc.">
        <title>Expanding the biotechnology potential of lactobacilli through comparative genomics of 213 strains and associated genera.</title>
        <authorList>
            <person name="Sun Z."/>
            <person name="Harris H.M."/>
            <person name="McCann A."/>
            <person name="Guo C."/>
            <person name="Argimon S."/>
            <person name="Zhang W."/>
            <person name="Yang X."/>
            <person name="Jeffery I.B."/>
            <person name="Cooney J.C."/>
            <person name="Kagawa T.F."/>
            <person name="Liu W."/>
            <person name="Song Y."/>
            <person name="Salvetti E."/>
            <person name="Wrobel A."/>
            <person name="Rasinkangas P."/>
            <person name="Parkhill J."/>
            <person name="Rea M.C."/>
            <person name="O'Sullivan O."/>
            <person name="Ritari J."/>
            <person name="Douillard F.P."/>
            <person name="Paul Ross R."/>
            <person name="Yang R."/>
            <person name="Briner A.E."/>
            <person name="Felis G.E."/>
            <person name="de Vos W.M."/>
            <person name="Barrangou R."/>
            <person name="Klaenhammer T.R."/>
            <person name="Caufield P.W."/>
            <person name="Cui Y."/>
            <person name="Zhang H."/>
            <person name="O'Toole P.W."/>
        </authorList>
    </citation>
    <scope>NUCLEOTIDE SEQUENCE [LARGE SCALE GENOMIC DNA]</scope>
    <source>
        <strain evidence="2 3">DSM 20410</strain>
    </source>
</reference>
<keyword evidence="3" id="KW-1185">Reference proteome</keyword>
<dbReference type="GO" id="GO:0042026">
    <property type="term" value="P:protein refolding"/>
    <property type="evidence" value="ECO:0007669"/>
    <property type="project" value="TreeGrafter"/>
</dbReference>
<dbReference type="PANTHER" id="PTHR30111:SF1">
    <property type="entry name" value="33 KDA CHAPERONIN"/>
    <property type="match status" value="1"/>
</dbReference>
<dbReference type="Proteomes" id="UP000051992">
    <property type="component" value="Unassembled WGS sequence"/>
</dbReference>
<name>A0A0R2GY97_WEIVI</name>
<accession>A0A0R2GY97</accession>
<dbReference type="GO" id="GO:0051082">
    <property type="term" value="F:unfolded protein binding"/>
    <property type="evidence" value="ECO:0007669"/>
    <property type="project" value="UniProtKB-UniRule"/>
</dbReference>
<gene>
    <name evidence="1" type="primary">hslO</name>
    <name evidence="2" type="ORF">IV50_GL001457</name>
</gene>
<protein>
    <recommendedName>
        <fullName evidence="1">33 kDa chaperonin</fullName>
    </recommendedName>
    <alternativeName>
        <fullName evidence="1">Heat shock protein 33 homolog</fullName>
        <shortName evidence="1">HSP33</shortName>
    </alternativeName>
</protein>
<dbReference type="CDD" id="cd00498">
    <property type="entry name" value="Hsp33"/>
    <property type="match status" value="1"/>
</dbReference>
<keyword evidence="1" id="KW-1015">Disulfide bond</keyword>
<keyword evidence="1" id="KW-0862">Zinc</keyword>
<dbReference type="GO" id="GO:0005737">
    <property type="term" value="C:cytoplasm"/>
    <property type="evidence" value="ECO:0007669"/>
    <property type="project" value="UniProtKB-SubCell"/>
</dbReference>
<dbReference type="InterPro" id="IPR000397">
    <property type="entry name" value="Heat_shock_Hsp33"/>
</dbReference>
<evidence type="ECO:0000313" key="2">
    <source>
        <dbReference type="EMBL" id="KRN45730.1"/>
    </source>
</evidence>
<dbReference type="NCBIfam" id="NF001033">
    <property type="entry name" value="PRK00114.1"/>
    <property type="match status" value="1"/>
</dbReference>
<dbReference type="EMBL" id="JQBM01000006">
    <property type="protein sequence ID" value="KRN45730.1"/>
    <property type="molecule type" value="Genomic_DNA"/>
</dbReference>
<dbReference type="HAMAP" id="MF_00117">
    <property type="entry name" value="HslO"/>
    <property type="match status" value="1"/>
</dbReference>
<dbReference type="OrthoDB" id="9776534at2"/>
<comment type="subcellular location">
    <subcellularLocation>
        <location evidence="1">Cytoplasm</location>
    </subcellularLocation>
</comment>